<dbReference type="AlphaFoldDB" id="K0SGS5"/>
<dbReference type="OrthoDB" id="53108at2759"/>
<protein>
    <submittedName>
        <fullName evidence="1">Uncharacterized protein</fullName>
    </submittedName>
</protein>
<evidence type="ECO:0000313" key="2">
    <source>
        <dbReference type="Proteomes" id="UP000266841"/>
    </source>
</evidence>
<dbReference type="Proteomes" id="UP000266841">
    <property type="component" value="Unassembled WGS sequence"/>
</dbReference>
<name>K0SGS5_THAOC</name>
<gene>
    <name evidence="1" type="ORF">THAOC_22227</name>
</gene>
<reference evidence="1 2" key="1">
    <citation type="journal article" date="2012" name="Genome Biol.">
        <title>Genome and low-iron response of an oceanic diatom adapted to chronic iron limitation.</title>
        <authorList>
            <person name="Lommer M."/>
            <person name="Specht M."/>
            <person name="Roy A.S."/>
            <person name="Kraemer L."/>
            <person name="Andreson R."/>
            <person name="Gutowska M.A."/>
            <person name="Wolf J."/>
            <person name="Bergner S.V."/>
            <person name="Schilhabel M.B."/>
            <person name="Klostermeier U.C."/>
            <person name="Beiko R.G."/>
            <person name="Rosenstiel P."/>
            <person name="Hippler M."/>
            <person name="Laroche J."/>
        </authorList>
    </citation>
    <scope>NUCLEOTIDE SEQUENCE [LARGE SCALE GENOMIC DNA]</scope>
    <source>
        <strain evidence="1 2">CCMP1005</strain>
    </source>
</reference>
<evidence type="ECO:0000313" key="1">
    <source>
        <dbReference type="EMBL" id="EJK57697.1"/>
    </source>
</evidence>
<accession>K0SGS5</accession>
<dbReference type="EMBL" id="AGNL01027264">
    <property type="protein sequence ID" value="EJK57697.1"/>
    <property type="molecule type" value="Genomic_DNA"/>
</dbReference>
<comment type="caution">
    <text evidence="1">The sequence shown here is derived from an EMBL/GenBank/DDBJ whole genome shotgun (WGS) entry which is preliminary data.</text>
</comment>
<sequence>MSDASEDDISLFFGLLSLVIARSIPNFLINESECAFAKETLLDGHEDFEYFSASQGDERSDRLKACVESSDWRALKDELSQLSSLSADDRGFYFQVVASAVQEGWPATRTEDLASFSPMLDDWWELFYERLVAAASELMAARSLCISDPLVYSAAVHIKIGLGEENSKDLVPFKVHDGLNTHSNEPVSCMSALPPLNYIQKTSLHRLILPSLFQLLYSARISTLRFFCEKWHGSHQQMFQYAREITHQLSDGHPLWVLIPLAHVERVMIEKVANYWKRTSVQNEIINSFRSAFPGEAGTTVQAKSAAEKSREWFSRNYFAFCLAATGHVQEARSQIRIIGKRPISSWPWCGLQRYKAFIETFGFDADHQGVNDDRIECNPTRPVDEEMGVINPGDPSVRVASAVAMDDDANDDSVPLITAFVSRRRIQRPRLQ</sequence>
<proteinExistence type="predicted"/>
<organism evidence="1 2">
    <name type="scientific">Thalassiosira oceanica</name>
    <name type="common">Marine diatom</name>
    <dbReference type="NCBI Taxonomy" id="159749"/>
    <lineage>
        <taxon>Eukaryota</taxon>
        <taxon>Sar</taxon>
        <taxon>Stramenopiles</taxon>
        <taxon>Ochrophyta</taxon>
        <taxon>Bacillariophyta</taxon>
        <taxon>Coscinodiscophyceae</taxon>
        <taxon>Thalassiosirophycidae</taxon>
        <taxon>Thalassiosirales</taxon>
        <taxon>Thalassiosiraceae</taxon>
        <taxon>Thalassiosira</taxon>
    </lineage>
</organism>
<keyword evidence="2" id="KW-1185">Reference proteome</keyword>